<keyword evidence="2" id="KW-1185">Reference proteome</keyword>
<comment type="caution">
    <text evidence="1">The sequence shown here is derived from an EMBL/GenBank/DDBJ whole genome shotgun (WGS) entry which is preliminary data.</text>
</comment>
<dbReference type="Proteomes" id="UP000612233">
    <property type="component" value="Unassembled WGS sequence"/>
</dbReference>
<organism evidence="1 2">
    <name type="scientific">Hymenobacter montanus</name>
    <dbReference type="NCBI Taxonomy" id="2771359"/>
    <lineage>
        <taxon>Bacteria</taxon>
        <taxon>Pseudomonadati</taxon>
        <taxon>Bacteroidota</taxon>
        <taxon>Cytophagia</taxon>
        <taxon>Cytophagales</taxon>
        <taxon>Hymenobacteraceae</taxon>
        <taxon>Hymenobacter</taxon>
    </lineage>
</organism>
<proteinExistence type="predicted"/>
<evidence type="ECO:0000313" key="1">
    <source>
        <dbReference type="EMBL" id="MBD2769374.1"/>
    </source>
</evidence>
<dbReference type="EMBL" id="JACXAD010000019">
    <property type="protein sequence ID" value="MBD2769374.1"/>
    <property type="molecule type" value="Genomic_DNA"/>
</dbReference>
<evidence type="ECO:0000313" key="2">
    <source>
        <dbReference type="Proteomes" id="UP000612233"/>
    </source>
</evidence>
<name>A0A927GKP7_9BACT</name>
<reference evidence="1" key="1">
    <citation type="submission" date="2020-09" db="EMBL/GenBank/DDBJ databases">
        <authorList>
            <person name="Kim M.K."/>
        </authorList>
    </citation>
    <scope>NUCLEOTIDE SEQUENCE</scope>
    <source>
        <strain evidence="1">BT664</strain>
    </source>
</reference>
<sequence length="72" mass="7965">MTMFAVGDTVKLKSGSPVMTVAEVEGDEVVCIWFDKSQQNKQRFPAATLIKNKPRTGSSTIVPIRPPSRHSY</sequence>
<gene>
    <name evidence="1" type="ORF">IC235_15910</name>
</gene>
<protein>
    <submittedName>
        <fullName evidence="1">DUF2158 domain-containing protein</fullName>
    </submittedName>
</protein>
<accession>A0A927GKP7</accession>
<dbReference type="AlphaFoldDB" id="A0A927GKP7"/>
<dbReference type="Pfam" id="PF09926">
    <property type="entry name" value="DUF2158"/>
    <property type="match status" value="1"/>
</dbReference>
<dbReference type="InterPro" id="IPR019226">
    <property type="entry name" value="DUF2158"/>
</dbReference>